<dbReference type="GO" id="GO:0016787">
    <property type="term" value="F:hydrolase activity"/>
    <property type="evidence" value="ECO:0007669"/>
    <property type="project" value="UniProtKB-KW"/>
</dbReference>
<accession>A0A6H2DQN5</accession>
<evidence type="ECO:0000259" key="1">
    <source>
        <dbReference type="Pfam" id="PF12697"/>
    </source>
</evidence>
<dbReference type="AlphaFoldDB" id="A0A6H2DQN5"/>
<keyword evidence="2" id="KW-0378">Hydrolase</keyword>
<dbReference type="KEGG" id="phao:HF685_06115"/>
<evidence type="ECO:0000313" key="3">
    <source>
        <dbReference type="Proteomes" id="UP000501600"/>
    </source>
</evidence>
<dbReference type="Gene3D" id="3.40.50.1820">
    <property type="entry name" value="alpha/beta hydrolase"/>
    <property type="match status" value="1"/>
</dbReference>
<proteinExistence type="predicted"/>
<protein>
    <submittedName>
        <fullName evidence="2">Alpha/beta hydrolase</fullName>
    </submittedName>
</protein>
<dbReference type="InterPro" id="IPR000073">
    <property type="entry name" value="AB_hydrolase_1"/>
</dbReference>
<dbReference type="GO" id="GO:0016020">
    <property type="term" value="C:membrane"/>
    <property type="evidence" value="ECO:0007669"/>
    <property type="project" value="TreeGrafter"/>
</dbReference>
<name>A0A6H2DQN5_9SPHN</name>
<dbReference type="Pfam" id="PF12697">
    <property type="entry name" value="Abhydrolase_6"/>
    <property type="match status" value="1"/>
</dbReference>
<dbReference type="InterPro" id="IPR050266">
    <property type="entry name" value="AB_hydrolase_sf"/>
</dbReference>
<keyword evidence="3" id="KW-1185">Reference proteome</keyword>
<dbReference type="InterPro" id="IPR029058">
    <property type="entry name" value="AB_hydrolase_fold"/>
</dbReference>
<evidence type="ECO:0000313" key="2">
    <source>
        <dbReference type="EMBL" id="QJB70710.1"/>
    </source>
</evidence>
<dbReference type="EMBL" id="CP051217">
    <property type="protein sequence ID" value="QJB70710.1"/>
    <property type="molecule type" value="Genomic_DNA"/>
</dbReference>
<organism evidence="2 3">
    <name type="scientific">Parasphingorhabdus halotolerans</name>
    <dbReference type="NCBI Taxonomy" id="2725558"/>
    <lineage>
        <taxon>Bacteria</taxon>
        <taxon>Pseudomonadati</taxon>
        <taxon>Pseudomonadota</taxon>
        <taxon>Alphaproteobacteria</taxon>
        <taxon>Sphingomonadales</taxon>
        <taxon>Sphingomonadaceae</taxon>
        <taxon>Parasphingorhabdus</taxon>
    </lineage>
</organism>
<dbReference type="Proteomes" id="UP000501600">
    <property type="component" value="Chromosome"/>
</dbReference>
<dbReference type="PANTHER" id="PTHR43798">
    <property type="entry name" value="MONOACYLGLYCEROL LIPASE"/>
    <property type="match status" value="1"/>
</dbReference>
<gene>
    <name evidence="2" type="ORF">HF685_06115</name>
</gene>
<sequence>MTDLLGEGEVIEFIDGSKMVGTDYFTDYIEGEGPDVILIPGLSTPRAVWDKTREQLKDRYKVHTIQTRGFGDKAPLETLTPERRTLIDTYAFHMADYIDDYVIRIGKGQNPAIIGHSMGGLVAMRVAATMGHQVEKVMVVDSLPFFGMLFGPTATADMMKPQAAAMRDAIAANQTGEADDRALQTMSATDAGRAQVKTWSQTADPKVIAEYLYNVMTTDIRPELKDITVPVTILYPWDAGVMPEAMVDGLYKGAFAQAQTFTLKRIDDSRHFIMLDQPEKFAAAVEEFLGE</sequence>
<feature type="domain" description="AB hydrolase-1" evidence="1">
    <location>
        <begin position="36"/>
        <end position="284"/>
    </location>
</feature>
<dbReference type="PANTHER" id="PTHR43798:SF33">
    <property type="entry name" value="HYDROLASE, PUTATIVE (AFU_ORTHOLOGUE AFUA_2G14860)-RELATED"/>
    <property type="match status" value="1"/>
</dbReference>
<reference evidence="2 3" key="1">
    <citation type="submission" date="2020-04" db="EMBL/GenBank/DDBJ databases">
        <title>Genome sequence for Sphingorhabdus sp. strain M1.</title>
        <authorList>
            <person name="Park S.-J."/>
        </authorList>
    </citation>
    <scope>NUCLEOTIDE SEQUENCE [LARGE SCALE GENOMIC DNA]</scope>
    <source>
        <strain evidence="2 3">JK6</strain>
    </source>
</reference>
<dbReference type="SUPFAM" id="SSF53474">
    <property type="entry name" value="alpha/beta-Hydrolases"/>
    <property type="match status" value="1"/>
</dbReference>